<sequence length="68" mass="7727">MAFRWLEEVLVQYFTYGIFSAASRPSAAMRTLLAAAKGHASDMRDYVPVTLLPNAEISLRLIDCWFED</sequence>
<dbReference type="Proteomes" id="UP001589670">
    <property type="component" value="Unassembled WGS sequence"/>
</dbReference>
<gene>
    <name evidence="1" type="ORF">ACFFU4_14800</name>
</gene>
<proteinExistence type="predicted"/>
<organism evidence="1 2">
    <name type="scientific">Roseovarius ramblicola</name>
    <dbReference type="NCBI Taxonomy" id="2022336"/>
    <lineage>
        <taxon>Bacteria</taxon>
        <taxon>Pseudomonadati</taxon>
        <taxon>Pseudomonadota</taxon>
        <taxon>Alphaproteobacteria</taxon>
        <taxon>Rhodobacterales</taxon>
        <taxon>Roseobacteraceae</taxon>
        <taxon>Roseovarius</taxon>
    </lineage>
</organism>
<evidence type="ECO:0000313" key="2">
    <source>
        <dbReference type="Proteomes" id="UP001589670"/>
    </source>
</evidence>
<keyword evidence="2" id="KW-1185">Reference proteome</keyword>
<protein>
    <submittedName>
        <fullName evidence="1">Uncharacterized protein</fullName>
    </submittedName>
</protein>
<name>A0ABV5I2V3_9RHOB</name>
<comment type="caution">
    <text evidence="1">The sequence shown here is derived from an EMBL/GenBank/DDBJ whole genome shotgun (WGS) entry which is preliminary data.</text>
</comment>
<evidence type="ECO:0000313" key="1">
    <source>
        <dbReference type="EMBL" id="MFB9151020.1"/>
    </source>
</evidence>
<dbReference type="EMBL" id="JBHMEC010000025">
    <property type="protein sequence ID" value="MFB9151020.1"/>
    <property type="molecule type" value="Genomic_DNA"/>
</dbReference>
<dbReference type="RefSeq" id="WP_377070588.1">
    <property type="nucleotide sequence ID" value="NZ_JBHMEC010000025.1"/>
</dbReference>
<accession>A0ABV5I2V3</accession>
<reference evidence="1 2" key="1">
    <citation type="submission" date="2024-09" db="EMBL/GenBank/DDBJ databases">
        <authorList>
            <person name="Sun Q."/>
            <person name="Mori K."/>
        </authorList>
    </citation>
    <scope>NUCLEOTIDE SEQUENCE [LARGE SCALE GENOMIC DNA]</scope>
    <source>
        <strain evidence="1 2">CECT 9424</strain>
    </source>
</reference>